<dbReference type="PANTHER" id="PTHR35666:SF1">
    <property type="entry name" value="SIMILAR TO RIKEN CDNA 4921536K21"/>
    <property type="match status" value="1"/>
</dbReference>
<evidence type="ECO:0000313" key="2">
    <source>
        <dbReference type="Proteomes" id="UP001181693"/>
    </source>
</evidence>
<evidence type="ECO:0000313" key="1">
    <source>
        <dbReference type="EMBL" id="DBA23287.1"/>
    </source>
</evidence>
<reference evidence="1" key="1">
    <citation type="thesis" date="2020" institute="ProQuest LLC" country="789 East Eisenhower Parkway, Ann Arbor, MI, USA">
        <title>Comparative Genomics and Chromosome Evolution.</title>
        <authorList>
            <person name="Mudd A.B."/>
        </authorList>
    </citation>
    <scope>NUCLEOTIDE SEQUENCE</scope>
    <source>
        <strain evidence="1">1538</strain>
        <tissue evidence="1">Blood</tissue>
    </source>
</reference>
<name>A0AAV3AKI6_PYXAD</name>
<gene>
    <name evidence="1" type="ORF">GDO54_014216</name>
</gene>
<dbReference type="EMBL" id="DYDO01000006">
    <property type="protein sequence ID" value="DBA23287.1"/>
    <property type="molecule type" value="Genomic_DNA"/>
</dbReference>
<dbReference type="EMBL" id="DYDO01000006">
    <property type="protein sequence ID" value="DBA23288.1"/>
    <property type="molecule type" value="Genomic_DNA"/>
</dbReference>
<dbReference type="Proteomes" id="UP001181693">
    <property type="component" value="Unassembled WGS sequence"/>
</dbReference>
<comment type="caution">
    <text evidence="1">The sequence shown here is derived from an EMBL/GenBank/DDBJ whole genome shotgun (WGS) entry which is preliminary data.</text>
</comment>
<dbReference type="PANTHER" id="PTHR35666">
    <property type="entry name" value="SIMILAR TO RIKEN CDNA 4921536K21"/>
    <property type="match status" value="1"/>
</dbReference>
<dbReference type="AlphaFoldDB" id="A0AAV3AKI6"/>
<organism evidence="1 2">
    <name type="scientific">Pyxicephalus adspersus</name>
    <name type="common">African bullfrog</name>
    <dbReference type="NCBI Taxonomy" id="30357"/>
    <lineage>
        <taxon>Eukaryota</taxon>
        <taxon>Metazoa</taxon>
        <taxon>Chordata</taxon>
        <taxon>Craniata</taxon>
        <taxon>Vertebrata</taxon>
        <taxon>Euteleostomi</taxon>
        <taxon>Amphibia</taxon>
        <taxon>Batrachia</taxon>
        <taxon>Anura</taxon>
        <taxon>Neobatrachia</taxon>
        <taxon>Ranoidea</taxon>
        <taxon>Pyxicephalidae</taxon>
        <taxon>Pyxicephalinae</taxon>
        <taxon>Pyxicephalus</taxon>
    </lineage>
</organism>
<keyword evidence="2" id="KW-1185">Reference proteome</keyword>
<sequence length="141" mass="16087">MANKPEDGPEVSFCKTKGTDDLILYSLLSGAERHTKSLMPTSHLTSVIMHDNACEERMLELKVRQIERMKVRSFHFHEHLKNIFLNGLHKRSTSWEKEHETFIKHLQRKNKRSTSSDSTIPIISAAQEVTLSLITGNTTAS</sequence>
<dbReference type="InterPro" id="IPR038935">
    <property type="entry name" value="C5orf52"/>
</dbReference>
<protein>
    <submittedName>
        <fullName evidence="1">Uncharacterized protein</fullName>
    </submittedName>
</protein>
<proteinExistence type="predicted"/>
<dbReference type="Pfam" id="PF17666">
    <property type="entry name" value="DUF5528"/>
    <property type="match status" value="1"/>
</dbReference>
<accession>A0AAV3AKI6</accession>